<dbReference type="Gene3D" id="2.30.130.30">
    <property type="entry name" value="Hypothetical protein"/>
    <property type="match status" value="1"/>
</dbReference>
<comment type="caution">
    <text evidence="1">The sequence shown here is derived from an EMBL/GenBank/DDBJ whole genome shotgun (WGS) entry which is preliminary data.</text>
</comment>
<name>A0ABS2DH50_9BACI</name>
<reference evidence="1 2" key="1">
    <citation type="submission" date="2021-02" db="EMBL/GenBank/DDBJ databases">
        <title>Bacillus sp. RD4P76, an endophyte from a halophyte.</title>
        <authorList>
            <person name="Sun J.-Q."/>
        </authorList>
    </citation>
    <scope>NUCLEOTIDE SEQUENCE [LARGE SCALE GENOMIC DNA]</scope>
    <source>
        <strain evidence="1 2">RD4P76</strain>
    </source>
</reference>
<accession>A0ABS2DH50</accession>
<evidence type="ECO:0000313" key="1">
    <source>
        <dbReference type="EMBL" id="MBM6617814.1"/>
    </source>
</evidence>
<proteinExistence type="predicted"/>
<sequence length="141" mass="15960">MKVLSMIQPWASLFALGENKYETRSWQTKYRGPLAIHTSKKADKVASRQEGIQALLKRHGITPEELPTGVIIATCILKDCVRITENNQDHAILENGEVVVGNDYYLGDFTVGGYVWVVEDMKMLDEFIPAKGQLGLWEFKF</sequence>
<evidence type="ECO:0000313" key="2">
    <source>
        <dbReference type="Proteomes" id="UP001518925"/>
    </source>
</evidence>
<protein>
    <submittedName>
        <fullName evidence="1">ASCH domain-containing protein</fullName>
    </submittedName>
</protein>
<organism evidence="1 2">
    <name type="scientific">Bacillus suaedaesalsae</name>
    <dbReference type="NCBI Taxonomy" id="2810349"/>
    <lineage>
        <taxon>Bacteria</taxon>
        <taxon>Bacillati</taxon>
        <taxon>Bacillota</taxon>
        <taxon>Bacilli</taxon>
        <taxon>Bacillales</taxon>
        <taxon>Bacillaceae</taxon>
        <taxon>Bacillus</taxon>
    </lineage>
</organism>
<keyword evidence="2" id="KW-1185">Reference proteome</keyword>
<dbReference type="RefSeq" id="WP_204203387.1">
    <property type="nucleotide sequence ID" value="NZ_JAFELM010000028.1"/>
</dbReference>
<dbReference type="CDD" id="cd06554">
    <property type="entry name" value="ASCH_ASC-1_like"/>
    <property type="match status" value="1"/>
</dbReference>
<dbReference type="Proteomes" id="UP001518925">
    <property type="component" value="Unassembled WGS sequence"/>
</dbReference>
<dbReference type="SUPFAM" id="SSF88697">
    <property type="entry name" value="PUA domain-like"/>
    <property type="match status" value="1"/>
</dbReference>
<dbReference type="EMBL" id="JAFELM010000028">
    <property type="protein sequence ID" value="MBM6617814.1"/>
    <property type="molecule type" value="Genomic_DNA"/>
</dbReference>
<gene>
    <name evidence="1" type="ORF">JR050_09055</name>
</gene>
<dbReference type="InterPro" id="IPR015947">
    <property type="entry name" value="PUA-like_sf"/>
</dbReference>